<dbReference type="PROSITE" id="PS50104">
    <property type="entry name" value="TIR"/>
    <property type="match status" value="1"/>
</dbReference>
<gene>
    <name evidence="3" type="ORF">HYH03_011625</name>
</gene>
<feature type="compositionally biased region" description="Basic residues" evidence="1">
    <location>
        <begin position="445"/>
        <end position="454"/>
    </location>
</feature>
<evidence type="ECO:0000313" key="4">
    <source>
        <dbReference type="Proteomes" id="UP000612055"/>
    </source>
</evidence>
<sequence length="1151" mass="122629">MAATEGIRVLSDVELHQLLQQLDATAEDAQRKALSRLGKAVWKKDHVTSLRLGGYVSTLIALLETTTPGATLEDALAVLLTAAQQDVGCKDALIKGGAVRRLCKLLDPLSHQEQAVVLLSVRLLHQCINSGEIVRAPAVDELFRVGAASKAVRFLEGSDPVLAQATGSLFWEITDIPAFRERCRDLGIIPTVLGLLAASPDCPGYMGFINNLSRSEALHLTLQEYGVIDVLEKVLAATTVEVNRTQALITVAHVYAGTWPYRSCQEGHTQSDALLSRYDASLSVMTMMEACLHGDSMFGGAWWALEELVQAVQSLTQDYMQKYDVFLGQELSDLGQIVANSANLIFIMKDNNFDSPWCIRELEAGGCVEAKINIILLVKEGSRWKTTTGLKDEYYQTFVDMLIKKIVRQPLEAVPQQLLCLDRHQPPRRRRRLCLGTASGPHRCLAHPRRHRPWAPRPGPLTPPPTHKAGPRRPPPLRARNPMLAPGPCNSARRPLSSSAMPVPPWLMAPPGPQAAWQVATPDMLPPMARPSLFPPMAAGSGGVMAAEVAAVVQGDLAAMRRDLVAAVQDMRREHASQSHQSHEASEDLRVQDAAKGALLQLGALKDAGVLAADSALSGDHRDYMQKYDVFLGHKRTDSKDFARALYNLLVVRSFKTFLDYEYRQELSDLGQIVANSANLIFIMKDNNFDSPWCIRELEAAVEAKINIILLVKEGSRWKNDDGLKICEFPGSGYLGKLPEELQKVFTRKALYHSDEYYQTFVDMLIKKIVRQPLEAVPTAAPVLGPPPAASPPPPALPGHSQRPPPLPGASPQAPPVGPPAWPADATAHTQGGPPPAPAAPSAEPYASTWAMQQRPPPLSSSAMPVPPWLMAPPGPQAAWQVATPDMLPPMARPSLFPPMAAGSGVMAAEVAAVVQGDLAAMRRDLVAAVQDMRREHASKTHQLDLDLAQQLQLLRRELGSLLGEAMHRLNDLSVAQQAQHQASTVNSAQLAAAAAAAAESYGVRRQVEAIADRLQRLSEHVTSSTPSCGSGGGGGGGDPHAVGFGGAGGGARSAAAEAMEGGVQPGGGGGSGLWGLLGSGIDSASDGSCVGYGGVGGGGGGRGVTGTRSGAGARGNRLSGSSDKSGGGWGVQAVGLPHISGRPWQGGGRR</sequence>
<dbReference type="Gene3D" id="3.40.50.10140">
    <property type="entry name" value="Toll/interleukin-1 receptor homology (TIR) domain"/>
    <property type="match status" value="1"/>
</dbReference>
<dbReference type="SUPFAM" id="SSF52200">
    <property type="entry name" value="Toll/Interleukin receptor TIR domain"/>
    <property type="match status" value="1"/>
</dbReference>
<feature type="compositionally biased region" description="Low complexity" evidence="1">
    <location>
        <begin position="1106"/>
        <end position="1125"/>
    </location>
</feature>
<dbReference type="Proteomes" id="UP000612055">
    <property type="component" value="Unassembled WGS sequence"/>
</dbReference>
<dbReference type="InterPro" id="IPR000157">
    <property type="entry name" value="TIR_dom"/>
</dbReference>
<dbReference type="OrthoDB" id="548765at2759"/>
<dbReference type="InterPro" id="IPR035897">
    <property type="entry name" value="Toll_tir_struct_dom_sf"/>
</dbReference>
<feature type="region of interest" description="Disordered" evidence="1">
    <location>
        <begin position="780"/>
        <end position="863"/>
    </location>
</feature>
<dbReference type="InterPro" id="IPR016024">
    <property type="entry name" value="ARM-type_fold"/>
</dbReference>
<evidence type="ECO:0000259" key="2">
    <source>
        <dbReference type="PROSITE" id="PS50104"/>
    </source>
</evidence>
<proteinExistence type="predicted"/>
<name>A0A835XUN4_9CHLO</name>
<feature type="region of interest" description="Disordered" evidence="1">
    <location>
        <begin position="445"/>
        <end position="479"/>
    </location>
</feature>
<keyword evidence="4" id="KW-1185">Reference proteome</keyword>
<feature type="compositionally biased region" description="Pro residues" evidence="1">
    <location>
        <begin position="784"/>
        <end position="822"/>
    </location>
</feature>
<dbReference type="GO" id="GO:0007165">
    <property type="term" value="P:signal transduction"/>
    <property type="evidence" value="ECO:0007669"/>
    <property type="project" value="InterPro"/>
</dbReference>
<feature type="compositionally biased region" description="Pro residues" evidence="1">
    <location>
        <begin position="455"/>
        <end position="477"/>
    </location>
</feature>
<comment type="caution">
    <text evidence="3">The sequence shown here is derived from an EMBL/GenBank/DDBJ whole genome shotgun (WGS) entry which is preliminary data.</text>
</comment>
<dbReference type="EMBL" id="JAEHOE010000067">
    <property type="protein sequence ID" value="KAG2489997.1"/>
    <property type="molecule type" value="Genomic_DNA"/>
</dbReference>
<evidence type="ECO:0000313" key="3">
    <source>
        <dbReference type="EMBL" id="KAG2489997.1"/>
    </source>
</evidence>
<accession>A0A835XUN4</accession>
<dbReference type="Pfam" id="PF01582">
    <property type="entry name" value="TIR"/>
    <property type="match status" value="1"/>
</dbReference>
<evidence type="ECO:0000256" key="1">
    <source>
        <dbReference type="SAM" id="MobiDB-lite"/>
    </source>
</evidence>
<dbReference type="SUPFAM" id="SSF48371">
    <property type="entry name" value="ARM repeat"/>
    <property type="match status" value="1"/>
</dbReference>
<protein>
    <recommendedName>
        <fullName evidence="2">TIR domain-containing protein</fullName>
    </recommendedName>
</protein>
<feature type="region of interest" description="Disordered" evidence="1">
    <location>
        <begin position="1099"/>
        <end position="1151"/>
    </location>
</feature>
<feature type="region of interest" description="Disordered" evidence="1">
    <location>
        <begin position="1021"/>
        <end position="1052"/>
    </location>
</feature>
<dbReference type="InterPro" id="IPR011989">
    <property type="entry name" value="ARM-like"/>
</dbReference>
<organism evidence="3 4">
    <name type="scientific">Edaphochlamys debaryana</name>
    <dbReference type="NCBI Taxonomy" id="47281"/>
    <lineage>
        <taxon>Eukaryota</taxon>
        <taxon>Viridiplantae</taxon>
        <taxon>Chlorophyta</taxon>
        <taxon>core chlorophytes</taxon>
        <taxon>Chlorophyceae</taxon>
        <taxon>CS clade</taxon>
        <taxon>Chlamydomonadales</taxon>
        <taxon>Chlamydomonadales incertae sedis</taxon>
        <taxon>Edaphochlamys</taxon>
    </lineage>
</organism>
<dbReference type="Gene3D" id="1.25.10.10">
    <property type="entry name" value="Leucine-rich Repeat Variant"/>
    <property type="match status" value="1"/>
</dbReference>
<dbReference type="AlphaFoldDB" id="A0A835XUN4"/>
<feature type="domain" description="TIR" evidence="2">
    <location>
        <begin position="626"/>
        <end position="754"/>
    </location>
</feature>
<feature type="compositionally biased region" description="Gly residues" evidence="1">
    <location>
        <begin position="1030"/>
        <end position="1052"/>
    </location>
</feature>
<reference evidence="3" key="1">
    <citation type="journal article" date="2020" name="bioRxiv">
        <title>Comparative genomics of Chlamydomonas.</title>
        <authorList>
            <person name="Craig R.J."/>
            <person name="Hasan A.R."/>
            <person name="Ness R.W."/>
            <person name="Keightley P.D."/>
        </authorList>
    </citation>
    <scope>NUCLEOTIDE SEQUENCE</scope>
    <source>
        <strain evidence="3">CCAP 11/70</strain>
    </source>
</reference>